<evidence type="ECO:0000259" key="1">
    <source>
        <dbReference type="Pfam" id="PF02602"/>
    </source>
</evidence>
<name>A0A0B1ZRE3_9SPHN</name>
<dbReference type="AlphaFoldDB" id="A0A0B1ZRE3"/>
<evidence type="ECO:0000313" key="3">
    <source>
        <dbReference type="Proteomes" id="UP000031057"/>
    </source>
</evidence>
<proteinExistence type="predicted"/>
<reference evidence="2 3" key="1">
    <citation type="submission" date="2014-10" db="EMBL/GenBank/DDBJ databases">
        <title>Genome sequence of Novosphingobium malaysiense MUSC 273(T).</title>
        <authorList>
            <person name="Lee L.-H."/>
        </authorList>
    </citation>
    <scope>NUCLEOTIDE SEQUENCE [LARGE SCALE GENOMIC DNA]</scope>
    <source>
        <strain evidence="2 3">MUSC 273</strain>
    </source>
</reference>
<dbReference type="Gene3D" id="3.40.50.10090">
    <property type="match status" value="2"/>
</dbReference>
<organism evidence="2 3">
    <name type="scientific">Novosphingobium malaysiense</name>
    <dbReference type="NCBI Taxonomy" id="1348853"/>
    <lineage>
        <taxon>Bacteria</taxon>
        <taxon>Pseudomonadati</taxon>
        <taxon>Pseudomonadota</taxon>
        <taxon>Alphaproteobacteria</taxon>
        <taxon>Sphingomonadales</taxon>
        <taxon>Sphingomonadaceae</taxon>
        <taxon>Novosphingobium</taxon>
    </lineage>
</organism>
<protein>
    <submittedName>
        <fullName evidence="2">Uroporphyrinogen III synthase</fullName>
    </submittedName>
</protein>
<dbReference type="InterPro" id="IPR003754">
    <property type="entry name" value="4pyrrol_synth_uPrphyn_synth"/>
</dbReference>
<dbReference type="STRING" id="1348853.LK12_04140"/>
<keyword evidence="3" id="KW-1185">Reference proteome</keyword>
<sequence length="236" mass="24792">MPVLVLRPEPGATATLAKARAMGLDAKTIPLFEVRPLPWEPVPRGNVDAVLLGSANALRHGGEGLSLYRGLPTYAVGAKTAKAARAAGLDVVETGKGGLQPMLRLLQPGHRRLLRLAGRERVTLEVPDSVTLTTREVYASEPLPFPRELVEMLAAPALILLHSGEAAAHFAALCDEAGIRRERLRLAAIGPRVAARAGGGWAMLKSASQPSDTALLALAAQMCEEAASGSQLPEQG</sequence>
<dbReference type="GO" id="GO:0004852">
    <property type="term" value="F:uroporphyrinogen-III synthase activity"/>
    <property type="evidence" value="ECO:0007669"/>
    <property type="project" value="InterPro"/>
</dbReference>
<dbReference type="Proteomes" id="UP000031057">
    <property type="component" value="Unassembled WGS sequence"/>
</dbReference>
<dbReference type="InterPro" id="IPR036108">
    <property type="entry name" value="4pyrrol_syn_uPrphyn_synt_sf"/>
</dbReference>
<gene>
    <name evidence="2" type="ORF">LK12_04140</name>
</gene>
<dbReference type="SUPFAM" id="SSF69618">
    <property type="entry name" value="HemD-like"/>
    <property type="match status" value="1"/>
</dbReference>
<dbReference type="Pfam" id="PF02602">
    <property type="entry name" value="HEM4"/>
    <property type="match status" value="1"/>
</dbReference>
<accession>A0A0B1ZRE3</accession>
<dbReference type="CDD" id="cd06578">
    <property type="entry name" value="HemD"/>
    <property type="match status" value="1"/>
</dbReference>
<dbReference type="EMBL" id="JTDI01000001">
    <property type="protein sequence ID" value="KHK93720.1"/>
    <property type="molecule type" value="Genomic_DNA"/>
</dbReference>
<dbReference type="OrthoDB" id="7424801at2"/>
<evidence type="ECO:0000313" key="2">
    <source>
        <dbReference type="EMBL" id="KHK93720.1"/>
    </source>
</evidence>
<feature type="domain" description="Tetrapyrrole biosynthesis uroporphyrinogen III synthase" evidence="1">
    <location>
        <begin position="17"/>
        <end position="216"/>
    </location>
</feature>
<dbReference type="GO" id="GO:0033014">
    <property type="term" value="P:tetrapyrrole biosynthetic process"/>
    <property type="evidence" value="ECO:0007669"/>
    <property type="project" value="InterPro"/>
</dbReference>
<comment type="caution">
    <text evidence="2">The sequence shown here is derived from an EMBL/GenBank/DDBJ whole genome shotgun (WGS) entry which is preliminary data.</text>
</comment>